<organism evidence="1">
    <name type="scientific">marine sediment metagenome</name>
    <dbReference type="NCBI Taxonomy" id="412755"/>
    <lineage>
        <taxon>unclassified sequences</taxon>
        <taxon>metagenomes</taxon>
        <taxon>ecological metagenomes</taxon>
    </lineage>
</organism>
<protein>
    <submittedName>
        <fullName evidence="1">Uncharacterized protein</fullName>
    </submittedName>
</protein>
<dbReference type="AlphaFoldDB" id="A0A0F8YBR1"/>
<proteinExistence type="predicted"/>
<evidence type="ECO:0000313" key="1">
    <source>
        <dbReference type="EMBL" id="KKK78867.1"/>
    </source>
</evidence>
<sequence length="78" mass="8805">MTDTIYEEGRLNLPSGVSFDEWMKVGRTLSDMANSTPWWVGDWLLAGEQKFGELASQGLTLWPSYGSYQSLANMRRVA</sequence>
<gene>
    <name evidence="1" type="ORF">LCGC14_2839210</name>
</gene>
<feature type="non-terminal residue" evidence="1">
    <location>
        <position position="78"/>
    </location>
</feature>
<accession>A0A0F8YBR1</accession>
<dbReference type="EMBL" id="LAZR01054290">
    <property type="protein sequence ID" value="KKK78867.1"/>
    <property type="molecule type" value="Genomic_DNA"/>
</dbReference>
<reference evidence="1" key="1">
    <citation type="journal article" date="2015" name="Nature">
        <title>Complex archaea that bridge the gap between prokaryotes and eukaryotes.</title>
        <authorList>
            <person name="Spang A."/>
            <person name="Saw J.H."/>
            <person name="Jorgensen S.L."/>
            <person name="Zaremba-Niedzwiedzka K."/>
            <person name="Martijn J."/>
            <person name="Lind A.E."/>
            <person name="van Eijk R."/>
            <person name="Schleper C."/>
            <person name="Guy L."/>
            <person name="Ettema T.J."/>
        </authorList>
    </citation>
    <scope>NUCLEOTIDE SEQUENCE</scope>
</reference>
<name>A0A0F8YBR1_9ZZZZ</name>
<comment type="caution">
    <text evidence="1">The sequence shown here is derived from an EMBL/GenBank/DDBJ whole genome shotgun (WGS) entry which is preliminary data.</text>
</comment>